<evidence type="ECO:0000256" key="6">
    <source>
        <dbReference type="SAM" id="MobiDB-lite"/>
    </source>
</evidence>
<proteinExistence type="inferred from homology"/>
<feature type="transmembrane region" description="Helical" evidence="7">
    <location>
        <begin position="89"/>
        <end position="110"/>
    </location>
</feature>
<evidence type="ECO:0000256" key="3">
    <source>
        <dbReference type="ARBA" id="ARBA00022692"/>
    </source>
</evidence>
<feature type="transmembrane region" description="Helical" evidence="7">
    <location>
        <begin position="122"/>
        <end position="140"/>
    </location>
</feature>
<dbReference type="GO" id="GO:0033013">
    <property type="term" value="P:tetrapyrrole metabolic process"/>
    <property type="evidence" value="ECO:0007669"/>
    <property type="project" value="UniProtKB-ARBA"/>
</dbReference>
<evidence type="ECO:0000313" key="9">
    <source>
        <dbReference type="Proteomes" id="UP001604277"/>
    </source>
</evidence>
<keyword evidence="3 7" id="KW-0812">Transmembrane</keyword>
<evidence type="ECO:0000256" key="7">
    <source>
        <dbReference type="SAM" id="Phobius"/>
    </source>
</evidence>
<feature type="transmembrane region" description="Helical" evidence="7">
    <location>
        <begin position="146"/>
        <end position="164"/>
    </location>
</feature>
<dbReference type="EMBL" id="JBFOLJ010000001">
    <property type="protein sequence ID" value="KAL2556691.1"/>
    <property type="molecule type" value="Genomic_DNA"/>
</dbReference>
<gene>
    <name evidence="8" type="ORF">Fot_01430</name>
</gene>
<dbReference type="GO" id="GO:0016020">
    <property type="term" value="C:membrane"/>
    <property type="evidence" value="ECO:0007669"/>
    <property type="project" value="UniProtKB-SubCell"/>
</dbReference>
<accession>A0ABD1X3Y2</accession>
<dbReference type="PANTHER" id="PTHR10057">
    <property type="entry name" value="PERIPHERAL-TYPE BENZODIAZEPINE RECEPTOR"/>
    <property type="match status" value="1"/>
</dbReference>
<feature type="region of interest" description="Disordered" evidence="6">
    <location>
        <begin position="1"/>
        <end position="42"/>
    </location>
</feature>
<feature type="transmembrane region" description="Helical" evidence="7">
    <location>
        <begin position="48"/>
        <end position="69"/>
    </location>
</feature>
<dbReference type="Gene3D" id="1.20.1260.100">
    <property type="entry name" value="TspO/MBR protein"/>
    <property type="match status" value="1"/>
</dbReference>
<evidence type="ECO:0000256" key="2">
    <source>
        <dbReference type="ARBA" id="ARBA00007524"/>
    </source>
</evidence>
<feature type="compositionally biased region" description="Basic and acidic residues" evidence="6">
    <location>
        <begin position="1"/>
        <end position="12"/>
    </location>
</feature>
<keyword evidence="9" id="KW-1185">Reference proteome</keyword>
<evidence type="ECO:0000256" key="1">
    <source>
        <dbReference type="ARBA" id="ARBA00004141"/>
    </source>
</evidence>
<feature type="transmembrane region" description="Helical" evidence="7">
    <location>
        <begin position="176"/>
        <end position="196"/>
    </location>
</feature>
<dbReference type="PANTHER" id="PTHR10057:SF0">
    <property type="entry name" value="TRANSLOCATOR PROTEIN"/>
    <property type="match status" value="1"/>
</dbReference>
<dbReference type="Proteomes" id="UP001604277">
    <property type="component" value="Unassembled WGS sequence"/>
</dbReference>
<dbReference type="InterPro" id="IPR004307">
    <property type="entry name" value="TspO_MBR"/>
</dbReference>
<evidence type="ECO:0000256" key="5">
    <source>
        <dbReference type="ARBA" id="ARBA00023136"/>
    </source>
</evidence>
<name>A0ABD1X3Y2_9LAMI</name>
<evidence type="ECO:0000256" key="4">
    <source>
        <dbReference type="ARBA" id="ARBA00022989"/>
    </source>
</evidence>
<dbReference type="AlphaFoldDB" id="A0ABD1X3Y2"/>
<organism evidence="8 9">
    <name type="scientific">Forsythia ovata</name>
    <dbReference type="NCBI Taxonomy" id="205694"/>
    <lineage>
        <taxon>Eukaryota</taxon>
        <taxon>Viridiplantae</taxon>
        <taxon>Streptophyta</taxon>
        <taxon>Embryophyta</taxon>
        <taxon>Tracheophyta</taxon>
        <taxon>Spermatophyta</taxon>
        <taxon>Magnoliopsida</taxon>
        <taxon>eudicotyledons</taxon>
        <taxon>Gunneridae</taxon>
        <taxon>Pentapetalae</taxon>
        <taxon>asterids</taxon>
        <taxon>lamiids</taxon>
        <taxon>Lamiales</taxon>
        <taxon>Oleaceae</taxon>
        <taxon>Forsythieae</taxon>
        <taxon>Forsythia</taxon>
    </lineage>
</organism>
<dbReference type="CDD" id="cd15904">
    <property type="entry name" value="TSPO_MBR"/>
    <property type="match status" value="1"/>
</dbReference>
<evidence type="ECO:0000313" key="8">
    <source>
        <dbReference type="EMBL" id="KAL2556691.1"/>
    </source>
</evidence>
<keyword evidence="5 7" id="KW-0472">Membrane</keyword>
<keyword evidence="4 7" id="KW-1133">Transmembrane helix</keyword>
<reference evidence="9" key="1">
    <citation type="submission" date="2024-07" db="EMBL/GenBank/DDBJ databases">
        <title>Two chromosome-level genome assemblies of Korean endemic species Abeliophyllum distichum and Forsythia ovata (Oleaceae).</title>
        <authorList>
            <person name="Jang H."/>
        </authorList>
    </citation>
    <scope>NUCLEOTIDE SEQUENCE [LARGE SCALE GENOMIC DNA]</scope>
</reference>
<dbReference type="Pfam" id="PF03073">
    <property type="entry name" value="TspO_MBR"/>
    <property type="match status" value="1"/>
</dbReference>
<comment type="caution">
    <text evidence="8">The sequence shown here is derived from an EMBL/GenBank/DDBJ whole genome shotgun (WGS) entry which is preliminary data.</text>
</comment>
<dbReference type="FunFam" id="1.20.1260.100:FF:000001">
    <property type="entry name" value="translocator protein 2"/>
    <property type="match status" value="1"/>
</dbReference>
<comment type="similarity">
    <text evidence="2">Belongs to the TspO/BZRP family.</text>
</comment>
<comment type="subcellular location">
    <subcellularLocation>
        <location evidence="1">Membrane</location>
        <topology evidence="1">Multi-pass membrane protein</topology>
    </subcellularLocation>
</comment>
<sequence>MASQELKHRTQPEEQGGGETKEIDAAATDMNSSGKTRRQKKTGLARRGFRSLGLAVSFPISLTIMDIYLFGSSNRYRNIEKPFYFPPLWALHMACLAAAFLSGLSAWLVWADGGFHRQPNALLLYLGQLGLSLGWYPIVFGAGATRVGLVMCIALFGAMVGCSRMFRVMNPIAGDLVKPCLIWALLLSIVNLRLMYH</sequence>
<dbReference type="InterPro" id="IPR038330">
    <property type="entry name" value="TspO/MBR-related_sf"/>
</dbReference>
<protein>
    <submittedName>
        <fullName evidence="8">Translocator protein-like protein</fullName>
    </submittedName>
</protein>